<accession>A0A7C8I4J3</accession>
<dbReference type="Proteomes" id="UP000481861">
    <property type="component" value="Unassembled WGS sequence"/>
</dbReference>
<dbReference type="AlphaFoldDB" id="A0A7C8I4J3"/>
<comment type="caution">
    <text evidence="3">The sequence shown here is derived from an EMBL/GenBank/DDBJ whole genome shotgun (WGS) entry which is preliminary data.</text>
</comment>
<feature type="signal peptide" evidence="2">
    <location>
        <begin position="1"/>
        <end position="23"/>
    </location>
</feature>
<dbReference type="EMBL" id="JAADJZ010000013">
    <property type="protein sequence ID" value="KAF2870674.1"/>
    <property type="molecule type" value="Genomic_DNA"/>
</dbReference>
<evidence type="ECO:0000313" key="3">
    <source>
        <dbReference type="EMBL" id="KAF2870674.1"/>
    </source>
</evidence>
<proteinExistence type="predicted"/>
<evidence type="ECO:0008006" key="5">
    <source>
        <dbReference type="Google" id="ProtNLM"/>
    </source>
</evidence>
<gene>
    <name evidence="3" type="ORF">BDV95DRAFT_574318</name>
</gene>
<protein>
    <recommendedName>
        <fullName evidence="5">Secreted protein</fullName>
    </recommendedName>
</protein>
<keyword evidence="2" id="KW-0732">Signal</keyword>
<evidence type="ECO:0000256" key="2">
    <source>
        <dbReference type="SAM" id="SignalP"/>
    </source>
</evidence>
<feature type="region of interest" description="Disordered" evidence="1">
    <location>
        <begin position="40"/>
        <end position="96"/>
    </location>
</feature>
<name>A0A7C8I4J3_9PLEO</name>
<feature type="chain" id="PRO_5028838420" description="Secreted protein" evidence="2">
    <location>
        <begin position="24"/>
        <end position="96"/>
    </location>
</feature>
<evidence type="ECO:0000313" key="4">
    <source>
        <dbReference type="Proteomes" id="UP000481861"/>
    </source>
</evidence>
<organism evidence="3 4">
    <name type="scientific">Massariosphaeria phaeospora</name>
    <dbReference type="NCBI Taxonomy" id="100035"/>
    <lineage>
        <taxon>Eukaryota</taxon>
        <taxon>Fungi</taxon>
        <taxon>Dikarya</taxon>
        <taxon>Ascomycota</taxon>
        <taxon>Pezizomycotina</taxon>
        <taxon>Dothideomycetes</taxon>
        <taxon>Pleosporomycetidae</taxon>
        <taxon>Pleosporales</taxon>
        <taxon>Pleosporales incertae sedis</taxon>
        <taxon>Massariosphaeria</taxon>
    </lineage>
</organism>
<keyword evidence="4" id="KW-1185">Reference proteome</keyword>
<feature type="compositionally biased region" description="Basic residues" evidence="1">
    <location>
        <begin position="79"/>
        <end position="88"/>
    </location>
</feature>
<reference evidence="3 4" key="1">
    <citation type="submission" date="2020-01" db="EMBL/GenBank/DDBJ databases">
        <authorList>
            <consortium name="DOE Joint Genome Institute"/>
            <person name="Haridas S."/>
            <person name="Albert R."/>
            <person name="Binder M."/>
            <person name="Bloem J."/>
            <person name="Labutti K."/>
            <person name="Salamov A."/>
            <person name="Andreopoulos B."/>
            <person name="Baker S.E."/>
            <person name="Barry K."/>
            <person name="Bills G."/>
            <person name="Bluhm B.H."/>
            <person name="Cannon C."/>
            <person name="Castanera R."/>
            <person name="Culley D.E."/>
            <person name="Daum C."/>
            <person name="Ezra D."/>
            <person name="Gonzalez J.B."/>
            <person name="Henrissat B."/>
            <person name="Kuo A."/>
            <person name="Liang C."/>
            <person name="Lipzen A."/>
            <person name="Lutzoni F."/>
            <person name="Magnuson J."/>
            <person name="Mondo S."/>
            <person name="Nolan M."/>
            <person name="Ohm R."/>
            <person name="Pangilinan J."/>
            <person name="Park H.-J.H."/>
            <person name="Ramirez L."/>
            <person name="Alfaro M."/>
            <person name="Sun H."/>
            <person name="Tritt A."/>
            <person name="Yoshinaga Y."/>
            <person name="Zwiers L.-H.L."/>
            <person name="Turgeon B.G."/>
            <person name="Goodwin S.B."/>
            <person name="Spatafora J.W."/>
            <person name="Crous P.W."/>
            <person name="Grigoriev I.V."/>
        </authorList>
    </citation>
    <scope>NUCLEOTIDE SEQUENCE [LARGE SCALE GENOMIC DNA]</scope>
    <source>
        <strain evidence="3 4">CBS 611.86</strain>
    </source>
</reference>
<sequence>MLSPDVAPLACTMLLSMLHLDVGREPAKVPCCCVDISQGAQASCGRPPPPLHDITPAKARPGDERAVARRQTGRDCHPRRAFRGHGHGGRTANSAP</sequence>
<evidence type="ECO:0000256" key="1">
    <source>
        <dbReference type="SAM" id="MobiDB-lite"/>
    </source>
</evidence>
<feature type="compositionally biased region" description="Basic and acidic residues" evidence="1">
    <location>
        <begin position="60"/>
        <end position="78"/>
    </location>
</feature>